<evidence type="ECO:0000313" key="1">
    <source>
        <dbReference type="EMBL" id="GFN84490.1"/>
    </source>
</evidence>
<proteinExistence type="predicted"/>
<gene>
    <name evidence="1" type="ORF">PoB_001099600</name>
</gene>
<protein>
    <submittedName>
        <fullName evidence="1">Uncharacterized protein</fullName>
    </submittedName>
</protein>
<accession>A0AAV3YQ15</accession>
<dbReference type="Proteomes" id="UP000735302">
    <property type="component" value="Unassembled WGS sequence"/>
</dbReference>
<comment type="caution">
    <text evidence="1">The sequence shown here is derived from an EMBL/GenBank/DDBJ whole genome shotgun (WGS) entry which is preliminary data.</text>
</comment>
<keyword evidence="2" id="KW-1185">Reference proteome</keyword>
<dbReference type="EMBL" id="BLXT01001319">
    <property type="protein sequence ID" value="GFN84490.1"/>
    <property type="molecule type" value="Genomic_DNA"/>
</dbReference>
<name>A0AAV3YQ15_9GAST</name>
<dbReference type="AlphaFoldDB" id="A0AAV3YQ15"/>
<evidence type="ECO:0000313" key="2">
    <source>
        <dbReference type="Proteomes" id="UP000735302"/>
    </source>
</evidence>
<organism evidence="1 2">
    <name type="scientific">Plakobranchus ocellatus</name>
    <dbReference type="NCBI Taxonomy" id="259542"/>
    <lineage>
        <taxon>Eukaryota</taxon>
        <taxon>Metazoa</taxon>
        <taxon>Spiralia</taxon>
        <taxon>Lophotrochozoa</taxon>
        <taxon>Mollusca</taxon>
        <taxon>Gastropoda</taxon>
        <taxon>Heterobranchia</taxon>
        <taxon>Euthyneura</taxon>
        <taxon>Panpulmonata</taxon>
        <taxon>Sacoglossa</taxon>
        <taxon>Placobranchoidea</taxon>
        <taxon>Plakobranchidae</taxon>
        <taxon>Plakobranchus</taxon>
    </lineage>
</organism>
<reference evidence="1 2" key="1">
    <citation type="journal article" date="2021" name="Elife">
        <title>Chloroplast acquisition without the gene transfer in kleptoplastic sea slugs, Plakobranchus ocellatus.</title>
        <authorList>
            <person name="Maeda T."/>
            <person name="Takahashi S."/>
            <person name="Yoshida T."/>
            <person name="Shimamura S."/>
            <person name="Takaki Y."/>
            <person name="Nagai Y."/>
            <person name="Toyoda A."/>
            <person name="Suzuki Y."/>
            <person name="Arimoto A."/>
            <person name="Ishii H."/>
            <person name="Satoh N."/>
            <person name="Nishiyama T."/>
            <person name="Hasebe M."/>
            <person name="Maruyama T."/>
            <person name="Minagawa J."/>
            <person name="Obokata J."/>
            <person name="Shigenobu S."/>
        </authorList>
    </citation>
    <scope>NUCLEOTIDE SEQUENCE [LARGE SCALE GENOMIC DNA]</scope>
</reference>
<sequence length="94" mass="10890">MGSCRRPWRSRSTIMTKSHDLLPGFPVDFHDDGVPVKDEEFLGNFHGRHNEDLPGTSWKREWIYKYSCVYKSLLKMFQDTGSRNHDLPGTTMGS</sequence>